<feature type="transmembrane region" description="Helical" evidence="2">
    <location>
        <begin position="36"/>
        <end position="59"/>
    </location>
</feature>
<gene>
    <name evidence="4" type="ORF">AArcSl_0586</name>
</gene>
<feature type="region of interest" description="Disordered" evidence="1">
    <location>
        <begin position="240"/>
        <end position="309"/>
    </location>
</feature>
<reference evidence="5" key="1">
    <citation type="submission" date="2017-11" db="EMBL/GenBank/DDBJ databases">
        <title>Phenotypic and genomic properties of facultatively anaerobic sulfur-reducing natronoarchaea from hypersaline soda lakes.</title>
        <authorList>
            <person name="Sorokin D.Y."/>
            <person name="Kublanov I.V."/>
            <person name="Roman P."/>
            <person name="Sinninghe Damste J.S."/>
            <person name="Golyshin P.N."/>
            <person name="Rojo D."/>
            <person name="Ciordia S."/>
            <person name="Mena M.D.C."/>
            <person name="Ferrer M."/>
            <person name="Messina E."/>
            <person name="Smedile F."/>
            <person name="La Spada G."/>
            <person name="La Cono V."/>
            <person name="Yakimov M.M."/>
        </authorList>
    </citation>
    <scope>NUCLEOTIDE SEQUENCE [LARGE SCALE GENOMIC DNA]</scope>
    <source>
        <strain evidence="5">AArc-Sl</strain>
    </source>
</reference>
<feature type="domain" description="Cell division protein A N-terminal" evidence="3">
    <location>
        <begin position="18"/>
        <end position="167"/>
    </location>
</feature>
<feature type="compositionally biased region" description="Polar residues" evidence="1">
    <location>
        <begin position="266"/>
        <end position="278"/>
    </location>
</feature>
<dbReference type="KEGG" id="hdf:AArcSl_0586"/>
<feature type="compositionally biased region" description="Basic and acidic residues" evidence="1">
    <location>
        <begin position="283"/>
        <end position="309"/>
    </location>
</feature>
<feature type="transmembrane region" description="Helical" evidence="2">
    <location>
        <begin position="102"/>
        <end position="124"/>
    </location>
</feature>
<dbReference type="AlphaFoldDB" id="A0A343TGL4"/>
<evidence type="ECO:0000256" key="2">
    <source>
        <dbReference type="SAM" id="Phobius"/>
    </source>
</evidence>
<dbReference type="Proteomes" id="UP000263012">
    <property type="component" value="Chromosome"/>
</dbReference>
<accession>A0A343TGL4</accession>
<keyword evidence="2" id="KW-1133">Transmembrane helix</keyword>
<keyword evidence="2" id="KW-0472">Membrane</keyword>
<evidence type="ECO:0000313" key="4">
    <source>
        <dbReference type="EMBL" id="AUX08236.1"/>
    </source>
</evidence>
<proteinExistence type="predicted"/>
<keyword evidence="2" id="KW-0812">Transmembrane</keyword>
<feature type="region of interest" description="Disordered" evidence="1">
    <location>
        <begin position="166"/>
        <end position="192"/>
    </location>
</feature>
<organism evidence="4 5">
    <name type="scientific">Halalkaliarchaeum desulfuricum</name>
    <dbReference type="NCBI Taxonomy" id="2055893"/>
    <lineage>
        <taxon>Archaea</taxon>
        <taxon>Methanobacteriati</taxon>
        <taxon>Methanobacteriota</taxon>
        <taxon>Stenosarchaea group</taxon>
        <taxon>Halobacteria</taxon>
        <taxon>Halobacteriales</taxon>
        <taxon>Haloferacaceae</taxon>
        <taxon>Halalkaliarchaeum</taxon>
    </lineage>
</organism>
<evidence type="ECO:0000259" key="3">
    <source>
        <dbReference type="Pfam" id="PF23600"/>
    </source>
</evidence>
<feature type="transmembrane region" description="Helical" evidence="2">
    <location>
        <begin position="71"/>
        <end position="96"/>
    </location>
</feature>
<feature type="transmembrane region" description="Helical" evidence="2">
    <location>
        <begin position="136"/>
        <end position="161"/>
    </location>
</feature>
<name>A0A343TGL4_9EURY</name>
<evidence type="ECO:0000256" key="1">
    <source>
        <dbReference type="SAM" id="MobiDB-lite"/>
    </source>
</evidence>
<dbReference type="InterPro" id="IPR055563">
    <property type="entry name" value="CdpA_N"/>
</dbReference>
<dbReference type="Pfam" id="PF23600">
    <property type="entry name" value="CdpA_N"/>
    <property type="match status" value="1"/>
</dbReference>
<dbReference type="EMBL" id="CP025066">
    <property type="protein sequence ID" value="AUX08236.1"/>
    <property type="molecule type" value="Genomic_DNA"/>
</dbReference>
<evidence type="ECO:0000313" key="5">
    <source>
        <dbReference type="Proteomes" id="UP000263012"/>
    </source>
</evidence>
<keyword evidence="5" id="KW-1185">Reference proteome</keyword>
<sequence>MPIEFVGVRMDTSEEDGRLVRLYREYVGDPEEAVDIYAGFALFFGGIAIGFAGVVLFLVSDSIIADEMGLYAVRQVAAVAGAVGLPALLSGVVVLLPVDRRALYLTGAGSVVCLAAIGLFVWAYPYHWNVSGTPDYSATGAGIYSLGLAGVVAATGAALVAHSVQRATPEVTPDSATGAGSPGDAAEDGETVTDEQVRADIERELGDAEISWGGIERSETRRLELNTDADEIDGRGFEVDSAKTARSSGDAVDDAVSGLRQLQGGEKQTASGSGTDDQASALRELKKQRQNREAEPEPDGLLDRIKDRF</sequence>
<protein>
    <recommendedName>
        <fullName evidence="3">Cell division protein A N-terminal domain-containing protein</fullName>
    </recommendedName>
</protein>